<keyword evidence="2 6" id="KW-0812">Transmembrane</keyword>
<evidence type="ECO:0000313" key="8">
    <source>
        <dbReference type="Proteomes" id="UP001194580"/>
    </source>
</evidence>
<dbReference type="SUPFAM" id="SSF103473">
    <property type="entry name" value="MFS general substrate transporter"/>
    <property type="match status" value="2"/>
</dbReference>
<keyword evidence="3 6" id="KW-1133">Transmembrane helix</keyword>
<dbReference type="GO" id="GO:0022857">
    <property type="term" value="F:transmembrane transporter activity"/>
    <property type="evidence" value="ECO:0007669"/>
    <property type="project" value="InterPro"/>
</dbReference>
<gene>
    <name evidence="7" type="ORF">BGZ95_009159</name>
</gene>
<dbReference type="InterPro" id="IPR011701">
    <property type="entry name" value="MFS"/>
</dbReference>
<protein>
    <recommendedName>
        <fullName evidence="9">MFS general substrate transporter</fullName>
    </recommendedName>
</protein>
<proteinExistence type="predicted"/>
<name>A0AAD4DKN8_9FUNG</name>
<dbReference type="Proteomes" id="UP001194580">
    <property type="component" value="Unassembled WGS sequence"/>
</dbReference>
<feature type="transmembrane region" description="Helical" evidence="6">
    <location>
        <begin position="229"/>
        <end position="256"/>
    </location>
</feature>
<feature type="transmembrane region" description="Helical" evidence="6">
    <location>
        <begin position="163"/>
        <end position="189"/>
    </location>
</feature>
<evidence type="ECO:0000313" key="7">
    <source>
        <dbReference type="EMBL" id="KAG0280692.1"/>
    </source>
</evidence>
<feature type="transmembrane region" description="Helical" evidence="6">
    <location>
        <begin position="268"/>
        <end position="290"/>
    </location>
</feature>
<feature type="region of interest" description="Disordered" evidence="5">
    <location>
        <begin position="1"/>
        <end position="46"/>
    </location>
</feature>
<evidence type="ECO:0000256" key="2">
    <source>
        <dbReference type="ARBA" id="ARBA00022692"/>
    </source>
</evidence>
<dbReference type="InterPro" id="IPR036259">
    <property type="entry name" value="MFS_trans_sf"/>
</dbReference>
<evidence type="ECO:0000256" key="6">
    <source>
        <dbReference type="SAM" id="Phobius"/>
    </source>
</evidence>
<comment type="subcellular location">
    <subcellularLocation>
        <location evidence="1">Membrane</location>
        <topology evidence="1">Multi-pass membrane protein</topology>
    </subcellularLocation>
</comment>
<feature type="transmembrane region" description="Helical" evidence="6">
    <location>
        <begin position="378"/>
        <end position="402"/>
    </location>
</feature>
<feature type="transmembrane region" description="Helical" evidence="6">
    <location>
        <begin position="69"/>
        <end position="92"/>
    </location>
</feature>
<feature type="transmembrane region" description="Helical" evidence="6">
    <location>
        <begin position="422"/>
        <end position="440"/>
    </location>
</feature>
<feature type="compositionally biased region" description="Polar residues" evidence="5">
    <location>
        <begin position="30"/>
        <end position="40"/>
    </location>
</feature>
<feature type="transmembrane region" description="Helical" evidence="6">
    <location>
        <begin position="296"/>
        <end position="318"/>
    </location>
</feature>
<dbReference type="AlphaFoldDB" id="A0AAD4DKN8"/>
<dbReference type="Gene3D" id="1.20.1250.20">
    <property type="entry name" value="MFS general substrate transporter like domains"/>
    <property type="match status" value="2"/>
</dbReference>
<comment type="caution">
    <text evidence="7">The sequence shown here is derived from an EMBL/GenBank/DDBJ whole genome shotgun (WGS) entry which is preliminary data.</text>
</comment>
<feature type="compositionally biased region" description="Polar residues" evidence="5">
    <location>
        <begin position="555"/>
        <end position="569"/>
    </location>
</feature>
<dbReference type="PANTHER" id="PTHR23507:SF1">
    <property type="entry name" value="FI18259P1-RELATED"/>
    <property type="match status" value="1"/>
</dbReference>
<dbReference type="EMBL" id="JAAAIL010000052">
    <property type="protein sequence ID" value="KAG0280692.1"/>
    <property type="molecule type" value="Genomic_DNA"/>
</dbReference>
<dbReference type="PANTHER" id="PTHR23507">
    <property type="entry name" value="ZGC:174356"/>
    <property type="match status" value="1"/>
</dbReference>
<dbReference type="Pfam" id="PF07690">
    <property type="entry name" value="MFS_1"/>
    <property type="match status" value="1"/>
</dbReference>
<evidence type="ECO:0000256" key="3">
    <source>
        <dbReference type="ARBA" id="ARBA00022989"/>
    </source>
</evidence>
<evidence type="ECO:0008006" key="9">
    <source>
        <dbReference type="Google" id="ProtNLM"/>
    </source>
</evidence>
<keyword evidence="8" id="KW-1185">Reference proteome</keyword>
<reference evidence="7" key="1">
    <citation type="journal article" date="2020" name="Fungal Divers.">
        <title>Resolving the Mortierellaceae phylogeny through synthesis of multi-gene phylogenetics and phylogenomics.</title>
        <authorList>
            <person name="Vandepol N."/>
            <person name="Liber J."/>
            <person name="Desiro A."/>
            <person name="Na H."/>
            <person name="Kennedy M."/>
            <person name="Barry K."/>
            <person name="Grigoriev I.V."/>
            <person name="Miller A.N."/>
            <person name="O'Donnell K."/>
            <person name="Stajich J.E."/>
            <person name="Bonito G."/>
        </authorList>
    </citation>
    <scope>NUCLEOTIDE SEQUENCE</scope>
    <source>
        <strain evidence="7">NRRL 28262</strain>
    </source>
</reference>
<keyword evidence="4 6" id="KW-0472">Membrane</keyword>
<feature type="compositionally biased region" description="Low complexity" evidence="5">
    <location>
        <begin position="468"/>
        <end position="477"/>
    </location>
</feature>
<feature type="region of interest" description="Disordered" evidence="5">
    <location>
        <begin position="449"/>
        <end position="485"/>
    </location>
</feature>
<feature type="compositionally biased region" description="Low complexity" evidence="5">
    <location>
        <begin position="540"/>
        <end position="554"/>
    </location>
</feature>
<feature type="transmembrane region" description="Helical" evidence="6">
    <location>
        <begin position="645"/>
        <end position="666"/>
    </location>
</feature>
<feature type="transmembrane region" description="Helical" evidence="6">
    <location>
        <begin position="587"/>
        <end position="606"/>
    </location>
</feature>
<feature type="transmembrane region" description="Helical" evidence="6">
    <location>
        <begin position="201"/>
        <end position="223"/>
    </location>
</feature>
<feature type="region of interest" description="Disordered" evidence="5">
    <location>
        <begin position="516"/>
        <end position="577"/>
    </location>
</feature>
<organism evidence="7 8">
    <name type="scientific">Linnemannia exigua</name>
    <dbReference type="NCBI Taxonomy" id="604196"/>
    <lineage>
        <taxon>Eukaryota</taxon>
        <taxon>Fungi</taxon>
        <taxon>Fungi incertae sedis</taxon>
        <taxon>Mucoromycota</taxon>
        <taxon>Mortierellomycotina</taxon>
        <taxon>Mortierellomycetes</taxon>
        <taxon>Mortierellales</taxon>
        <taxon>Mortierellaceae</taxon>
        <taxon>Linnemannia</taxon>
    </lineage>
</organism>
<evidence type="ECO:0000256" key="5">
    <source>
        <dbReference type="SAM" id="MobiDB-lite"/>
    </source>
</evidence>
<feature type="transmembrane region" description="Helical" evidence="6">
    <location>
        <begin position="678"/>
        <end position="697"/>
    </location>
</feature>
<evidence type="ECO:0000256" key="1">
    <source>
        <dbReference type="ARBA" id="ARBA00004141"/>
    </source>
</evidence>
<feature type="transmembrane region" description="Helical" evidence="6">
    <location>
        <begin position="612"/>
        <end position="633"/>
    </location>
</feature>
<accession>A0AAD4DKN8</accession>
<sequence length="709" mass="77464">MTDNSGRPNIPHDASEDTLWNVDQREDSPLLSNDTPPTSSDTEDEVDPTTIYAQILKDNLPWYKRPSPYWLFPLYGIVSITGGMLTSSLGQFETALLCREYLNRYPPSNSTMMTLTVAAATATELTSGLLSTMADSPSATLPPSMTGDKIPYRPGEECKAANIQAFVALALGVMQVLGAIFGMLSVGYWASLSDKHGRIRLMLLGAFSSLIMLTCLVIMGKWWDQVGFPLVYIMAIIGGLLGGIGLNSAMTFAYAADCTPSSERSLMFSRLFGGLFLGLAIGPFLGGVLTTAADSIMPLLAICYIGTFISGAYLAFVVPESLPSKQSAHIQRLYEQAIGPKAMQAAESSKKSQENVPWYSHLFRSLQFFKPNGHNTNFIILSAISFLQTLALNGTFSVLVLYTFKVFDWTVYEVGVMSSLGASVRLVSLLVFLPIMVYSFHKWNDRKRQAQASQPHAHEGPNKDPFNTSSSSSTPHHPWADRLDHNDADTNNRIYKNINGPLIGEAALNLSGDEASFHERRRRQSDIDPAATLTAKQVKNNNYSSTTSPTNTTSRKQSVGSTDSQTSQQEQRKKSEKARDGLKLDTWVIRLGFIINSTTYIGYGIANDGRVFTVWSALHALSIIAAPSLKSLITSQVEPSQFGAVLGAVQVLDSMSGALSPLVISWVYAATVGTRPEFVWYTCAGLTGICVVLSFMIRQRQFGRRTSNA</sequence>
<dbReference type="GO" id="GO:0016020">
    <property type="term" value="C:membrane"/>
    <property type="evidence" value="ECO:0007669"/>
    <property type="project" value="UniProtKB-SubCell"/>
</dbReference>
<evidence type="ECO:0000256" key="4">
    <source>
        <dbReference type="ARBA" id="ARBA00023136"/>
    </source>
</evidence>